<evidence type="ECO:0000313" key="4">
    <source>
        <dbReference type="EMBL" id="KAJ3431410.1"/>
    </source>
</evidence>
<keyword evidence="1" id="KW-0804">Transcription</keyword>
<sequence length="441" mass="51745">MNPNRSTKKIIFKEPLQVKSNLQSNEEATRKMFSNNMFDVNSSILNTEKDIAAYEKSVFRAINNSIIGDQEGSNNKENIDPNINQLLFFKDSMFSGGLNKNYRVPDLNTKSFNDQFIINEGNNKKKSLIKNHIMGVENVNKTKNQDIFPEKLMISLFDNKKIEKEKKIEKKKKRVKEKEKEKNYKIGKLDEMIFNFDQEEKIRKKKKEKVKRKRKEKEKEKKIRKEKEMKKISGRGRGRGRGRGIGRGRGRGRGRGKRRGRGSWKGGERGGGTRIKTENRKMDINVKQNTGKKTKMNQITKKELDNTHKKKITDEIIYKKNVPQETWTREIMKKLSYEKTKLVDLNRELKINFRRSYDIVGVLSSLGILSKKEGEKSKNATYFYGIDKPVFQDQESKDIEVCKLYDQIIEEQNQLLFIVKLMNQLDILIKKEEESLETEIR</sequence>
<evidence type="ECO:0000313" key="5">
    <source>
        <dbReference type="Proteomes" id="UP001146793"/>
    </source>
</evidence>
<feature type="compositionally biased region" description="Basic residues" evidence="2">
    <location>
        <begin position="232"/>
        <end position="262"/>
    </location>
</feature>
<dbReference type="GO" id="GO:0006355">
    <property type="term" value="P:regulation of DNA-templated transcription"/>
    <property type="evidence" value="ECO:0007669"/>
    <property type="project" value="InterPro"/>
</dbReference>
<proteinExistence type="inferred from homology"/>
<organism evidence="4 5">
    <name type="scientific">Anaeramoeba flamelloides</name>
    <dbReference type="NCBI Taxonomy" id="1746091"/>
    <lineage>
        <taxon>Eukaryota</taxon>
        <taxon>Metamonada</taxon>
        <taxon>Anaeramoebidae</taxon>
        <taxon>Anaeramoeba</taxon>
    </lineage>
</organism>
<gene>
    <name evidence="4" type="ORF">M0812_03091</name>
</gene>
<dbReference type="InterPro" id="IPR036390">
    <property type="entry name" value="WH_DNA-bd_sf"/>
</dbReference>
<feature type="domain" description="E2F/DP family winged-helix DNA-binding" evidence="3">
    <location>
        <begin position="319"/>
        <end position="385"/>
    </location>
</feature>
<dbReference type="SUPFAM" id="SSF46785">
    <property type="entry name" value="Winged helix' DNA-binding domain"/>
    <property type="match status" value="1"/>
</dbReference>
<comment type="caution">
    <text evidence="4">The sequence shown here is derived from an EMBL/GenBank/DDBJ whole genome shotgun (WGS) entry which is preliminary data.</text>
</comment>
<accession>A0AAV7YU20</accession>
<dbReference type="EMBL" id="JANTQA010000048">
    <property type="protein sequence ID" value="KAJ3431410.1"/>
    <property type="molecule type" value="Genomic_DNA"/>
</dbReference>
<reference evidence="4" key="1">
    <citation type="submission" date="2022-08" db="EMBL/GenBank/DDBJ databases">
        <title>Novel sulphate-reducing endosymbionts in the free-living metamonad Anaeramoeba.</title>
        <authorList>
            <person name="Jerlstrom-Hultqvist J."/>
            <person name="Cepicka I."/>
            <person name="Gallot-Lavallee L."/>
            <person name="Salas-Leiva D."/>
            <person name="Curtis B.A."/>
            <person name="Zahonova K."/>
            <person name="Pipaliya S."/>
            <person name="Dacks J."/>
            <person name="Roger A.J."/>
        </authorList>
    </citation>
    <scope>NUCLEOTIDE SEQUENCE</scope>
    <source>
        <strain evidence="4">Busselton2</strain>
    </source>
</reference>
<dbReference type="GO" id="GO:0005634">
    <property type="term" value="C:nucleus"/>
    <property type="evidence" value="ECO:0007669"/>
    <property type="project" value="UniProtKB-SubCell"/>
</dbReference>
<evidence type="ECO:0000256" key="2">
    <source>
        <dbReference type="SAM" id="MobiDB-lite"/>
    </source>
</evidence>
<dbReference type="SMART" id="SM01372">
    <property type="entry name" value="E2F_TDP"/>
    <property type="match status" value="1"/>
</dbReference>
<dbReference type="AlphaFoldDB" id="A0AAV7YU20"/>
<keyword evidence="1" id="KW-0805">Transcription regulation</keyword>
<comment type="subcellular location">
    <subcellularLocation>
        <location evidence="1">Nucleus</location>
    </subcellularLocation>
</comment>
<protein>
    <submittedName>
        <fullName evidence="4">Protein lingerer</fullName>
    </submittedName>
</protein>
<feature type="region of interest" description="Disordered" evidence="2">
    <location>
        <begin position="204"/>
        <end position="280"/>
    </location>
</feature>
<feature type="compositionally biased region" description="Basic residues" evidence="2">
    <location>
        <begin position="204"/>
        <end position="216"/>
    </location>
</feature>
<keyword evidence="1" id="KW-0238">DNA-binding</keyword>
<keyword evidence="1" id="KW-0539">Nucleus</keyword>
<evidence type="ECO:0000259" key="3">
    <source>
        <dbReference type="SMART" id="SM01372"/>
    </source>
</evidence>
<dbReference type="Pfam" id="PF02319">
    <property type="entry name" value="WHD_E2F_TDP"/>
    <property type="match status" value="1"/>
</dbReference>
<dbReference type="Proteomes" id="UP001146793">
    <property type="component" value="Unassembled WGS sequence"/>
</dbReference>
<feature type="compositionally biased region" description="Gly residues" evidence="2">
    <location>
        <begin position="263"/>
        <end position="273"/>
    </location>
</feature>
<dbReference type="GO" id="GO:0005667">
    <property type="term" value="C:transcription regulator complex"/>
    <property type="evidence" value="ECO:0007669"/>
    <property type="project" value="InterPro"/>
</dbReference>
<name>A0AAV7YU20_9EUKA</name>
<evidence type="ECO:0000256" key="1">
    <source>
        <dbReference type="RuleBase" id="RU003796"/>
    </source>
</evidence>
<comment type="similarity">
    <text evidence="1">Belongs to the E2F/DP family.</text>
</comment>
<feature type="compositionally biased region" description="Basic and acidic residues" evidence="2">
    <location>
        <begin position="217"/>
        <end position="231"/>
    </location>
</feature>
<dbReference type="InterPro" id="IPR003316">
    <property type="entry name" value="E2F_WHTH_DNA-bd_dom"/>
</dbReference>
<dbReference type="GO" id="GO:0003677">
    <property type="term" value="F:DNA binding"/>
    <property type="evidence" value="ECO:0007669"/>
    <property type="project" value="UniProtKB-KW"/>
</dbReference>